<feature type="region of interest" description="Disordered" evidence="1">
    <location>
        <begin position="175"/>
        <end position="195"/>
    </location>
</feature>
<evidence type="ECO:0000313" key="2">
    <source>
        <dbReference type="EMBL" id="KAL1507040.1"/>
    </source>
</evidence>
<feature type="region of interest" description="Disordered" evidence="1">
    <location>
        <begin position="116"/>
        <end position="136"/>
    </location>
</feature>
<dbReference type="EMBL" id="JBGBPQ010000018">
    <property type="protein sequence ID" value="KAL1507040.1"/>
    <property type="molecule type" value="Genomic_DNA"/>
</dbReference>
<sequence>MPPSKQLSFPPLVASQKWTIKSEASWPGADYTRRSRLKVTLADAYHPAFMSELEKALGDNFGCFKEALQPQAAEIPRGRPPAEHGVKLIQPSYTLRRKQTQDLQASLGASTQSLSGQVSKSRFLEQTQSAHGPTPSYMWEDREQMGSISEWFAKYGRPSPNPLNTKLYTTYEPSRRRCCGERSQAQKMKKGSLTN</sequence>
<feature type="compositionally biased region" description="Polar residues" evidence="1">
    <location>
        <begin position="116"/>
        <end position="131"/>
    </location>
</feature>
<evidence type="ECO:0000256" key="1">
    <source>
        <dbReference type="SAM" id="MobiDB-lite"/>
    </source>
</evidence>
<proteinExistence type="predicted"/>
<reference evidence="2 3" key="1">
    <citation type="journal article" date="2024" name="Science">
        <title>Giant polyketide synthase enzymes in the biosynthesis of giant marine polyether toxins.</title>
        <authorList>
            <person name="Fallon T.R."/>
            <person name="Shende V.V."/>
            <person name="Wierzbicki I.H."/>
            <person name="Pendleton A.L."/>
            <person name="Watervoot N.F."/>
            <person name="Auber R.P."/>
            <person name="Gonzalez D.J."/>
            <person name="Wisecaver J.H."/>
            <person name="Moore B.S."/>
        </authorList>
    </citation>
    <scope>NUCLEOTIDE SEQUENCE [LARGE SCALE GENOMIC DNA]</scope>
    <source>
        <strain evidence="2 3">12B1</strain>
    </source>
</reference>
<name>A0AB34IT56_PRYPA</name>
<protein>
    <submittedName>
        <fullName evidence="2">Uncharacterized protein</fullName>
    </submittedName>
</protein>
<accession>A0AB34IT56</accession>
<organism evidence="2 3">
    <name type="scientific">Prymnesium parvum</name>
    <name type="common">Toxic golden alga</name>
    <dbReference type="NCBI Taxonomy" id="97485"/>
    <lineage>
        <taxon>Eukaryota</taxon>
        <taxon>Haptista</taxon>
        <taxon>Haptophyta</taxon>
        <taxon>Prymnesiophyceae</taxon>
        <taxon>Prymnesiales</taxon>
        <taxon>Prymnesiaceae</taxon>
        <taxon>Prymnesium</taxon>
    </lineage>
</organism>
<dbReference type="Proteomes" id="UP001515480">
    <property type="component" value="Unassembled WGS sequence"/>
</dbReference>
<dbReference type="AlphaFoldDB" id="A0AB34IT56"/>
<keyword evidence="3" id="KW-1185">Reference proteome</keyword>
<evidence type="ECO:0000313" key="3">
    <source>
        <dbReference type="Proteomes" id="UP001515480"/>
    </source>
</evidence>
<comment type="caution">
    <text evidence="2">The sequence shown here is derived from an EMBL/GenBank/DDBJ whole genome shotgun (WGS) entry which is preliminary data.</text>
</comment>
<gene>
    <name evidence="2" type="ORF">AB1Y20_007902</name>
</gene>